<keyword evidence="1" id="KW-0808">Transferase</keyword>
<gene>
    <name evidence="3" type="ORF">ACFPZJ_25880</name>
</gene>
<dbReference type="SUPFAM" id="SSF55874">
    <property type="entry name" value="ATPase domain of HSP90 chaperone/DNA topoisomerase II/histidine kinase"/>
    <property type="match status" value="1"/>
</dbReference>
<dbReference type="EMBL" id="JBHSNY010000009">
    <property type="protein sequence ID" value="MFC5637172.1"/>
    <property type="molecule type" value="Genomic_DNA"/>
</dbReference>
<keyword evidence="3" id="KW-0547">Nucleotide-binding</keyword>
<keyword evidence="1" id="KW-0723">Serine/threonine-protein kinase</keyword>
<dbReference type="InterPro" id="IPR003594">
    <property type="entry name" value="HATPase_dom"/>
</dbReference>
<keyword evidence="1" id="KW-0418">Kinase</keyword>
<reference evidence="4" key="1">
    <citation type="journal article" date="2019" name="Int. J. Syst. Evol. Microbiol.">
        <title>The Global Catalogue of Microorganisms (GCM) 10K type strain sequencing project: providing services to taxonomists for standard genome sequencing and annotation.</title>
        <authorList>
            <consortium name="The Broad Institute Genomics Platform"/>
            <consortium name="The Broad Institute Genome Sequencing Center for Infectious Disease"/>
            <person name="Wu L."/>
            <person name="Ma J."/>
        </authorList>
    </citation>
    <scope>NUCLEOTIDE SEQUENCE [LARGE SCALE GENOMIC DNA]</scope>
    <source>
        <strain evidence="4">CGMCC 4.7248</strain>
    </source>
</reference>
<dbReference type="PANTHER" id="PTHR35526">
    <property type="entry name" value="ANTI-SIGMA-F FACTOR RSBW-RELATED"/>
    <property type="match status" value="1"/>
</dbReference>
<dbReference type="Pfam" id="PF13581">
    <property type="entry name" value="HATPase_c_2"/>
    <property type="match status" value="1"/>
</dbReference>
<proteinExistence type="predicted"/>
<name>A0ABW0UX18_9ACTN</name>
<keyword evidence="3" id="KW-0067">ATP-binding</keyword>
<keyword evidence="4" id="KW-1185">Reference proteome</keyword>
<dbReference type="Gene3D" id="3.30.565.10">
    <property type="entry name" value="Histidine kinase-like ATPase, C-terminal domain"/>
    <property type="match status" value="1"/>
</dbReference>
<comment type="caution">
    <text evidence="3">The sequence shown here is derived from an EMBL/GenBank/DDBJ whole genome shotgun (WGS) entry which is preliminary data.</text>
</comment>
<accession>A0ABW0UX18</accession>
<organism evidence="3 4">
    <name type="scientific">Streptomyces bullii</name>
    <dbReference type="NCBI Taxonomy" id="349910"/>
    <lineage>
        <taxon>Bacteria</taxon>
        <taxon>Bacillati</taxon>
        <taxon>Actinomycetota</taxon>
        <taxon>Actinomycetes</taxon>
        <taxon>Kitasatosporales</taxon>
        <taxon>Streptomycetaceae</taxon>
        <taxon>Streptomyces</taxon>
    </lineage>
</organism>
<dbReference type="CDD" id="cd16936">
    <property type="entry name" value="HATPase_RsbW-like"/>
    <property type="match status" value="1"/>
</dbReference>
<evidence type="ECO:0000313" key="3">
    <source>
        <dbReference type="EMBL" id="MFC5637172.1"/>
    </source>
</evidence>
<dbReference type="Proteomes" id="UP001596154">
    <property type="component" value="Unassembled WGS sequence"/>
</dbReference>
<dbReference type="PANTHER" id="PTHR35526:SF3">
    <property type="entry name" value="ANTI-SIGMA-F FACTOR RSBW"/>
    <property type="match status" value="1"/>
</dbReference>
<dbReference type="InterPro" id="IPR050267">
    <property type="entry name" value="Anti-sigma-factor_SerPK"/>
</dbReference>
<dbReference type="InterPro" id="IPR036890">
    <property type="entry name" value="HATPase_C_sf"/>
</dbReference>
<evidence type="ECO:0000313" key="4">
    <source>
        <dbReference type="Proteomes" id="UP001596154"/>
    </source>
</evidence>
<feature type="domain" description="Histidine kinase/HSP90-like ATPase" evidence="2">
    <location>
        <begin position="15"/>
        <end position="128"/>
    </location>
</feature>
<dbReference type="GO" id="GO:0005524">
    <property type="term" value="F:ATP binding"/>
    <property type="evidence" value="ECO:0007669"/>
    <property type="project" value="UniProtKB-KW"/>
</dbReference>
<protein>
    <submittedName>
        <fullName evidence="3">ATP-binding protein</fullName>
    </submittedName>
</protein>
<sequence>MSHPRDATAYACCTLPAETQAAARARAFTRARLAQWEMSGAVEETAGLVVSELVTNAVRHSGSPQATLRLARCPSHLWIEVRDTGVWRAPADPEYDDAAEGGRGLWLVEVLAERYGVHRAPDGTCVWALIGRTSQPGL</sequence>
<evidence type="ECO:0000256" key="1">
    <source>
        <dbReference type="ARBA" id="ARBA00022527"/>
    </source>
</evidence>
<evidence type="ECO:0000259" key="2">
    <source>
        <dbReference type="Pfam" id="PF13581"/>
    </source>
</evidence>